<evidence type="ECO:0000256" key="2">
    <source>
        <dbReference type="SAM" id="Phobius"/>
    </source>
</evidence>
<feature type="transmembrane region" description="Helical" evidence="2">
    <location>
        <begin position="25"/>
        <end position="43"/>
    </location>
</feature>
<keyword evidence="4" id="KW-1185">Reference proteome</keyword>
<evidence type="ECO:0000256" key="1">
    <source>
        <dbReference type="SAM" id="MobiDB-lite"/>
    </source>
</evidence>
<keyword evidence="2" id="KW-1133">Transmembrane helix</keyword>
<sequence length="246" mass="26412">MRSDPAVTSDPIQPASRLAARPVAGALRTALAVLALVALVVGYDRDVHTGDAVNFFFYFTDLSNLFGAALLLLGGRALLRGRAGVPDLVRGAAVLYLIITGLVYWTLLAGQATAATITWQNDIVHAVMPCALVLDWLLLPPAARLGYGRASRWLVFPVLYLAVSLIRGPLVHWWPYGFLDPRKPGGYMHVTTWSLIVTTVFVVFMALVVLAGNQFSSRRSDSAAGSGDASASPEPSSERNFSTRSA</sequence>
<evidence type="ECO:0000313" key="4">
    <source>
        <dbReference type="Proteomes" id="UP000675781"/>
    </source>
</evidence>
<keyword evidence="2" id="KW-0812">Transmembrane</keyword>
<dbReference type="NCBIfam" id="NF038065">
    <property type="entry name" value="Pr6Pr"/>
    <property type="match status" value="1"/>
</dbReference>
<dbReference type="InterPro" id="IPR049713">
    <property type="entry name" value="Pr6Pr-like"/>
</dbReference>
<protein>
    <submittedName>
        <fullName evidence="3">Pr6Pr family membrane protein</fullName>
    </submittedName>
</protein>
<dbReference type="RefSeq" id="WP_212527161.1">
    <property type="nucleotide sequence ID" value="NZ_JAGSOG010000014.1"/>
</dbReference>
<accession>A0A941IMA5</accession>
<dbReference type="AlphaFoldDB" id="A0A941IMA5"/>
<name>A0A941IMA5_9ACTN</name>
<feature type="transmembrane region" description="Helical" evidence="2">
    <location>
        <begin position="186"/>
        <end position="210"/>
    </location>
</feature>
<evidence type="ECO:0000313" key="3">
    <source>
        <dbReference type="EMBL" id="MBR7832634.1"/>
    </source>
</evidence>
<gene>
    <name evidence="3" type="ORF">KDL01_05150</name>
</gene>
<feature type="compositionally biased region" description="Low complexity" evidence="1">
    <location>
        <begin position="222"/>
        <end position="235"/>
    </location>
</feature>
<feature type="transmembrane region" description="Helical" evidence="2">
    <location>
        <begin position="55"/>
        <end position="73"/>
    </location>
</feature>
<proteinExistence type="predicted"/>
<feature type="transmembrane region" description="Helical" evidence="2">
    <location>
        <begin position="94"/>
        <end position="117"/>
    </location>
</feature>
<feature type="region of interest" description="Disordered" evidence="1">
    <location>
        <begin position="218"/>
        <end position="246"/>
    </location>
</feature>
<dbReference type="EMBL" id="JAGSOG010000014">
    <property type="protein sequence ID" value="MBR7832634.1"/>
    <property type="molecule type" value="Genomic_DNA"/>
</dbReference>
<feature type="transmembrane region" description="Helical" evidence="2">
    <location>
        <begin position="154"/>
        <end position="174"/>
    </location>
</feature>
<reference evidence="3" key="1">
    <citation type="submission" date="2021-04" db="EMBL/GenBank/DDBJ databases">
        <title>Genome based classification of Actinospica acidithermotolerans sp. nov., an actinobacterium isolated from an Indonesian hot spring.</title>
        <authorList>
            <person name="Kusuma A.B."/>
            <person name="Putra K.E."/>
            <person name="Nafisah S."/>
            <person name="Loh J."/>
            <person name="Nouioui I."/>
            <person name="Goodfellow M."/>
        </authorList>
    </citation>
    <scope>NUCLEOTIDE SEQUENCE</scope>
    <source>
        <strain evidence="3">CSCA 57</strain>
    </source>
</reference>
<feature type="transmembrane region" description="Helical" evidence="2">
    <location>
        <begin position="123"/>
        <end position="142"/>
    </location>
</feature>
<dbReference type="Proteomes" id="UP000675781">
    <property type="component" value="Unassembled WGS sequence"/>
</dbReference>
<comment type="caution">
    <text evidence="3">The sequence shown here is derived from an EMBL/GenBank/DDBJ whole genome shotgun (WGS) entry which is preliminary data.</text>
</comment>
<keyword evidence="2" id="KW-0472">Membrane</keyword>
<organism evidence="3 4">
    <name type="scientific">Actinospica durhamensis</name>
    <dbReference type="NCBI Taxonomy" id="1508375"/>
    <lineage>
        <taxon>Bacteria</taxon>
        <taxon>Bacillati</taxon>
        <taxon>Actinomycetota</taxon>
        <taxon>Actinomycetes</taxon>
        <taxon>Catenulisporales</taxon>
        <taxon>Actinospicaceae</taxon>
        <taxon>Actinospica</taxon>
    </lineage>
</organism>